<organism evidence="1 2">
    <name type="scientific">Caenorhabditis elegans</name>
    <dbReference type="NCBI Taxonomy" id="6239"/>
    <lineage>
        <taxon>Eukaryota</taxon>
        <taxon>Metazoa</taxon>
        <taxon>Ecdysozoa</taxon>
        <taxon>Nematoda</taxon>
        <taxon>Chromadorea</taxon>
        <taxon>Rhabditida</taxon>
        <taxon>Rhabditina</taxon>
        <taxon>Rhabditomorpha</taxon>
        <taxon>Rhabditoidea</taxon>
        <taxon>Rhabditidae</taxon>
        <taxon>Peloderinae</taxon>
        <taxon>Caenorhabditis</taxon>
    </lineage>
</organism>
<sequence length="72" mass="7942">MVEKLALDTATFGSRFNDLLKVPCKTMKAWISSEADEPTTEIGPFTKEKLKNGYQQGQNGDVHHGAESLFLA</sequence>
<dbReference type="InParanoid" id="E5QCG3"/>
<dbReference type="PaxDb" id="6239-C34C6.10"/>
<dbReference type="EMBL" id="BX284602">
    <property type="protein sequence ID" value="CBY24038.1"/>
    <property type="molecule type" value="Genomic_DNA"/>
</dbReference>
<dbReference type="RefSeq" id="NP_001254178.1">
    <property type="nucleotide sequence ID" value="NM_001267249.3"/>
</dbReference>
<keyword evidence="2" id="KW-1185">Reference proteome</keyword>
<accession>E5QCG3</accession>
<evidence type="ECO:0000313" key="3">
    <source>
        <dbReference type="WormBase" id="C34C6.10"/>
    </source>
</evidence>
<dbReference type="AlphaFoldDB" id="E5QCG3"/>
<dbReference type="CTD" id="13186205"/>
<dbReference type="WormBase" id="C34C6.10">
    <property type="protein sequence ID" value="CE45553"/>
    <property type="gene ID" value="WBGene00206355"/>
</dbReference>
<name>E5QCG3_CAEEL</name>
<evidence type="ECO:0000313" key="1">
    <source>
        <dbReference type="EMBL" id="CBY24038.1"/>
    </source>
</evidence>
<evidence type="ECO:0000313" key="2">
    <source>
        <dbReference type="Proteomes" id="UP000001940"/>
    </source>
</evidence>
<dbReference type="KEGG" id="cel:CELE_C34C6.10"/>
<gene>
    <name evidence="1 3" type="ORF">C34C6.10</name>
    <name evidence="1" type="ORF">CELE_C34C6.10</name>
</gene>
<dbReference type="Bgee" id="WBGene00206355">
    <property type="expression patterns" value="Expressed in pharyngeal muscle cell (C elegans) and 2 other cell types or tissues"/>
</dbReference>
<dbReference type="AGR" id="WB:WBGene00206355"/>
<dbReference type="GeneID" id="13186205"/>
<dbReference type="HOGENOM" id="CLU_2724506_0_0_1"/>
<proteinExistence type="predicted"/>
<reference evidence="1 2" key="1">
    <citation type="journal article" date="1998" name="Science">
        <title>Genome sequence of the nematode C. elegans: a platform for investigating biology.</title>
        <authorList>
            <consortium name="The C. elegans sequencing consortium"/>
            <person name="Sulson J.E."/>
            <person name="Waterston R."/>
        </authorList>
    </citation>
    <scope>NUCLEOTIDE SEQUENCE [LARGE SCALE GENOMIC DNA]</scope>
    <source>
        <strain evidence="1 2">Bristol N2</strain>
    </source>
</reference>
<protein>
    <submittedName>
        <fullName evidence="1">Transposase</fullName>
    </submittedName>
</protein>
<dbReference type="Proteomes" id="UP000001940">
    <property type="component" value="Chromosome II"/>
</dbReference>